<evidence type="ECO:0000313" key="2">
    <source>
        <dbReference type="Proteomes" id="UP000030993"/>
    </source>
</evidence>
<protein>
    <recommendedName>
        <fullName evidence="3">PglD N-terminal domain-containing protein</fullName>
    </recommendedName>
</protein>
<dbReference type="SUPFAM" id="SSF51161">
    <property type="entry name" value="Trimeric LpxA-like enzymes"/>
    <property type="match status" value="1"/>
</dbReference>
<evidence type="ECO:0008006" key="3">
    <source>
        <dbReference type="Google" id="ProtNLM"/>
    </source>
</evidence>
<proteinExistence type="predicted"/>
<evidence type="ECO:0000313" key="1">
    <source>
        <dbReference type="EMBL" id="KHM51631.1"/>
    </source>
</evidence>
<dbReference type="InterPro" id="IPR011004">
    <property type="entry name" value="Trimer_LpxA-like_sf"/>
</dbReference>
<dbReference type="Gene3D" id="2.160.10.10">
    <property type="entry name" value="Hexapeptide repeat proteins"/>
    <property type="match status" value="1"/>
</dbReference>
<dbReference type="RefSeq" id="WP_039209683.1">
    <property type="nucleotide sequence ID" value="NZ_JSCE01000182.1"/>
</dbReference>
<dbReference type="InterPro" id="IPR050179">
    <property type="entry name" value="Trans_hexapeptide_repeat"/>
</dbReference>
<dbReference type="Proteomes" id="UP000030993">
    <property type="component" value="Unassembled WGS sequence"/>
</dbReference>
<dbReference type="STRING" id="82374.NZ47_09360"/>
<keyword evidence="2" id="KW-1185">Reference proteome</keyword>
<comment type="caution">
    <text evidence="1">The sequence shown here is derived from an EMBL/GenBank/DDBJ whole genome shotgun (WGS) entry which is preliminary data.</text>
</comment>
<name>A0A0B2JYA6_9FIRM</name>
<organism evidence="1 2">
    <name type="scientific">Anaerovibrio lipolyticus</name>
    <dbReference type="NCBI Taxonomy" id="82374"/>
    <lineage>
        <taxon>Bacteria</taxon>
        <taxon>Bacillati</taxon>
        <taxon>Bacillota</taxon>
        <taxon>Negativicutes</taxon>
        <taxon>Selenomonadales</taxon>
        <taxon>Selenomonadaceae</taxon>
        <taxon>Anaerovibrio</taxon>
    </lineage>
</organism>
<dbReference type="AlphaFoldDB" id="A0A0B2JYA6"/>
<accession>A0A0B2JYA6</accession>
<dbReference type="PANTHER" id="PTHR43300">
    <property type="entry name" value="ACETYLTRANSFERASE"/>
    <property type="match status" value="1"/>
</dbReference>
<gene>
    <name evidence="1" type="ORF">NZ47_09360</name>
</gene>
<dbReference type="EMBL" id="JSCE01000182">
    <property type="protein sequence ID" value="KHM51631.1"/>
    <property type="molecule type" value="Genomic_DNA"/>
</dbReference>
<reference evidence="1 2" key="1">
    <citation type="journal article" date="2013" name="PLoS ONE">
        <title>Identification and characterization of three novel lipases belonging to families II and V from Anaerovibrio lipolyticus 5ST.</title>
        <authorList>
            <person name="Prive F."/>
            <person name="Kaderbhai N.N."/>
            <person name="Girdwood S."/>
            <person name="Worgan H.J."/>
            <person name="Pinloche E."/>
            <person name="Scollan N.D."/>
            <person name="Huws S.A."/>
            <person name="Newbold C.J."/>
        </authorList>
    </citation>
    <scope>NUCLEOTIDE SEQUENCE [LARGE SCALE GENOMIC DNA]</scope>
    <source>
        <strain evidence="1 2">5S</strain>
    </source>
</reference>
<sequence>MKELALLGGGGLALELIEYMMDDDIKIAGYFAPQEDSDCSQYISYLGDERVNYSKNLKYLLASGLTSLRSKMMNFIESHNLESGQFISRKAHVSSMAKLGKGIVITPFVSVTGNPIIGDYVFMNIYSNISHHAVVGNNVVLGPGSRVNGHCSLGNNISLGSNACLIPGTTLAEGVEIGILSYPRRKVSSNKFVLAPPIKAIDKI</sequence>